<dbReference type="CDD" id="cd07989">
    <property type="entry name" value="LPLAT_AGPAT-like"/>
    <property type="match status" value="1"/>
</dbReference>
<evidence type="ECO:0000313" key="6">
    <source>
        <dbReference type="EMBL" id="MBJ6123558.1"/>
    </source>
</evidence>
<dbReference type="PANTHER" id="PTHR10434">
    <property type="entry name" value="1-ACYL-SN-GLYCEROL-3-PHOSPHATE ACYLTRANSFERASE"/>
    <property type="match status" value="1"/>
</dbReference>
<reference evidence="7" key="1">
    <citation type="submission" date="2020-12" db="EMBL/GenBank/DDBJ databases">
        <title>Hymenobacter sp.</title>
        <authorList>
            <person name="Kim M.K."/>
        </authorList>
    </citation>
    <scope>NUCLEOTIDE SEQUENCE [LARGE SCALE GENOMIC DNA]</scope>
    <source>
        <strain evidence="7">BT553</strain>
    </source>
</reference>
<name>A0ABS0XUY0_9SPHN</name>
<keyword evidence="4" id="KW-0472">Membrane</keyword>
<keyword evidence="2" id="KW-0808">Transferase</keyword>
<dbReference type="GO" id="GO:0016746">
    <property type="term" value="F:acyltransferase activity"/>
    <property type="evidence" value="ECO:0007669"/>
    <property type="project" value="UniProtKB-KW"/>
</dbReference>
<protein>
    <submittedName>
        <fullName evidence="6">1-acyl-sn-glycerol-3-phosphate acyltransferase</fullName>
    </submittedName>
</protein>
<evidence type="ECO:0000256" key="2">
    <source>
        <dbReference type="ARBA" id="ARBA00022679"/>
    </source>
</evidence>
<dbReference type="SUPFAM" id="SSF69593">
    <property type="entry name" value="Glycerol-3-phosphate (1)-acyltransferase"/>
    <property type="match status" value="1"/>
</dbReference>
<evidence type="ECO:0000256" key="4">
    <source>
        <dbReference type="SAM" id="Phobius"/>
    </source>
</evidence>
<feature type="transmembrane region" description="Helical" evidence="4">
    <location>
        <begin position="6"/>
        <end position="28"/>
    </location>
</feature>
<proteinExistence type="predicted"/>
<accession>A0ABS0XUY0</accession>
<keyword evidence="4" id="KW-1133">Transmembrane helix</keyword>
<sequence>MILIRNLLFMLIFYTGSVFIVCTAPLSAMVSRRAMMRHATFWTRFHGWTVRWLLGIRIRVEGTQPVTPVLYASKHQSMWETLELQGRLGAPAIVLKEELARIPVWGFAARQYGAIVVDREASARAMRNMMREAKAAKAEGRSVLIFPEGTRVFPGDQPPLKPGFAGLYRILSMPTVPIATDIGKLWPRRGLKRPGIVTLRFGEVVPPGLPREEAEARVHAAMNALERQVD</sequence>
<evidence type="ECO:0000259" key="5">
    <source>
        <dbReference type="SMART" id="SM00563"/>
    </source>
</evidence>
<keyword evidence="7" id="KW-1185">Reference proteome</keyword>
<dbReference type="InterPro" id="IPR002123">
    <property type="entry name" value="Plipid/glycerol_acylTrfase"/>
</dbReference>
<dbReference type="EMBL" id="JAELXS010000016">
    <property type="protein sequence ID" value="MBJ6123558.1"/>
    <property type="molecule type" value="Genomic_DNA"/>
</dbReference>
<gene>
    <name evidence="6" type="ORF">JAO74_17400</name>
</gene>
<evidence type="ECO:0000256" key="1">
    <source>
        <dbReference type="ARBA" id="ARBA00005189"/>
    </source>
</evidence>
<keyword evidence="3 6" id="KW-0012">Acyltransferase</keyword>
<dbReference type="Proteomes" id="UP000640426">
    <property type="component" value="Unassembled WGS sequence"/>
</dbReference>
<dbReference type="PANTHER" id="PTHR10434:SF40">
    <property type="entry name" value="1-ACYL-SN-GLYCEROL-3-PHOSPHATE ACYLTRANSFERASE"/>
    <property type="match status" value="1"/>
</dbReference>
<evidence type="ECO:0000313" key="7">
    <source>
        <dbReference type="Proteomes" id="UP000640426"/>
    </source>
</evidence>
<dbReference type="RefSeq" id="WP_199041215.1">
    <property type="nucleotide sequence ID" value="NZ_JAELXS010000016.1"/>
</dbReference>
<comment type="pathway">
    <text evidence="1">Lipid metabolism.</text>
</comment>
<dbReference type="Pfam" id="PF01553">
    <property type="entry name" value="Acyltransferase"/>
    <property type="match status" value="1"/>
</dbReference>
<dbReference type="SMART" id="SM00563">
    <property type="entry name" value="PlsC"/>
    <property type="match status" value="1"/>
</dbReference>
<organism evidence="6 7">
    <name type="scientific">Sphingomonas mollis</name>
    <dbReference type="NCBI Taxonomy" id="2795726"/>
    <lineage>
        <taxon>Bacteria</taxon>
        <taxon>Pseudomonadati</taxon>
        <taxon>Pseudomonadota</taxon>
        <taxon>Alphaproteobacteria</taxon>
        <taxon>Sphingomonadales</taxon>
        <taxon>Sphingomonadaceae</taxon>
        <taxon>Sphingomonas</taxon>
    </lineage>
</organism>
<keyword evidence="4" id="KW-0812">Transmembrane</keyword>
<comment type="caution">
    <text evidence="6">The sequence shown here is derived from an EMBL/GenBank/DDBJ whole genome shotgun (WGS) entry which is preliminary data.</text>
</comment>
<feature type="domain" description="Phospholipid/glycerol acyltransferase" evidence="5">
    <location>
        <begin position="69"/>
        <end position="183"/>
    </location>
</feature>
<evidence type="ECO:0000256" key="3">
    <source>
        <dbReference type="ARBA" id="ARBA00023315"/>
    </source>
</evidence>